<dbReference type="InterPro" id="IPR003959">
    <property type="entry name" value="ATPase_AAA_core"/>
</dbReference>
<gene>
    <name evidence="7" type="ORF">A2920_03330</name>
</gene>
<evidence type="ECO:0000313" key="7">
    <source>
        <dbReference type="EMBL" id="OHB04313.1"/>
    </source>
</evidence>
<dbReference type="GO" id="GO:0005737">
    <property type="term" value="C:cytoplasm"/>
    <property type="evidence" value="ECO:0007669"/>
    <property type="project" value="TreeGrafter"/>
</dbReference>
<evidence type="ECO:0000256" key="4">
    <source>
        <dbReference type="SAM" id="Phobius"/>
    </source>
</evidence>
<accession>A0A1G2U484</accession>
<feature type="domain" description="Clp ATPase C-terminal" evidence="6">
    <location>
        <begin position="704"/>
        <end position="790"/>
    </location>
</feature>
<dbReference type="InterPro" id="IPR003593">
    <property type="entry name" value="AAA+_ATPase"/>
</dbReference>
<evidence type="ECO:0000256" key="1">
    <source>
        <dbReference type="ARBA" id="ARBA00022741"/>
    </source>
</evidence>
<evidence type="ECO:0000259" key="6">
    <source>
        <dbReference type="SMART" id="SM01086"/>
    </source>
</evidence>
<feature type="transmembrane region" description="Helical" evidence="4">
    <location>
        <begin position="30"/>
        <end position="51"/>
    </location>
</feature>
<dbReference type="InterPro" id="IPR001270">
    <property type="entry name" value="ClpA/B"/>
</dbReference>
<sequence>MTLPDLKIELKSWRAVSFLDKTFPFVYRKFAMKLVLLLLVASFAMASGIFVDTTEDMTGIFFVLLSIWLVLLALDAFFYSKFLSLSGEGDNSAELASIVFTLSSTDVTKSFIDSAYGRQSLNRSGINGHALSDFLSGRKLYIKDTLLSVRDSTDKDVSLFEAVIRADKEFENFLLAHKVNAELLAGAFQWVAGLRRRAIHSDMWWKYERLARYEPIGRSWAYGAAYNLERFSTPLRYSALQEEEVHPKEVMTLETLLSKSADANVIIVGEEGSGKMEIIEGLARRIDRGLCTRALTDMKFQVLNTDSILSYHESKTGFERALISIFDDVIKSGNIILVIPDIEALLHGALALGVEASSLIAKYLSSPAFHVVAVSDTVSFHRTLEHDDELMQHFEVILIKGASREEVSSILLERVIGLESEEGVYFTYPAVREAVESAGRYFVDSPLYDTAGDLLVEASSFARSSGERVILDDDVLKVVKTRTGVPTGELEDAERMKLTKLEELLHERIIGQNEAVSMVSAALRRARSGISADNRPMGTFLFLGPTGVGKTETTKALAEIFFGQDAKVLRLDMSEYSTSDALNRLIGGYSDDTPGVLASLIRENPYGVLLLDEFEKTTGSVLDLFLQILDEGIFSDATGRKVSARNLLIVATSNAGSDLIFEAVQRGEDLMKKKDEIVESIVQRDIFKPELLNRFDGVVLFHPLKDEHLREIAKILLKRLQWRLKEKGMTLEVNEALLDFLVKEGSDPKFGARPLNRAIQDKVEKIIADKIISGEYRHGSHIALAETDLI</sequence>
<dbReference type="GO" id="GO:0034605">
    <property type="term" value="P:cellular response to heat"/>
    <property type="evidence" value="ECO:0007669"/>
    <property type="project" value="TreeGrafter"/>
</dbReference>
<dbReference type="Gene3D" id="3.40.50.300">
    <property type="entry name" value="P-loop containing nucleotide triphosphate hydrolases"/>
    <property type="match status" value="2"/>
</dbReference>
<dbReference type="PRINTS" id="PR00300">
    <property type="entry name" value="CLPPROTEASEA"/>
</dbReference>
<evidence type="ECO:0000256" key="3">
    <source>
        <dbReference type="ARBA" id="ARBA00023186"/>
    </source>
</evidence>
<dbReference type="InterPro" id="IPR027417">
    <property type="entry name" value="P-loop_NTPase"/>
</dbReference>
<dbReference type="Pfam" id="PF10431">
    <property type="entry name" value="ClpB_D2-small"/>
    <property type="match status" value="1"/>
</dbReference>
<keyword evidence="2" id="KW-0067">ATP-binding</keyword>
<dbReference type="EMBL" id="MHWD01000011">
    <property type="protein sequence ID" value="OHB04313.1"/>
    <property type="molecule type" value="Genomic_DNA"/>
</dbReference>
<dbReference type="Pfam" id="PF07724">
    <property type="entry name" value="AAA_2"/>
    <property type="match status" value="1"/>
</dbReference>
<proteinExistence type="predicted"/>
<evidence type="ECO:0008006" key="9">
    <source>
        <dbReference type="Google" id="ProtNLM"/>
    </source>
</evidence>
<evidence type="ECO:0000313" key="8">
    <source>
        <dbReference type="Proteomes" id="UP000179283"/>
    </source>
</evidence>
<dbReference type="CDD" id="cd19499">
    <property type="entry name" value="RecA-like_ClpB_Hsp104-like"/>
    <property type="match status" value="1"/>
</dbReference>
<dbReference type="GO" id="GO:0005524">
    <property type="term" value="F:ATP binding"/>
    <property type="evidence" value="ECO:0007669"/>
    <property type="project" value="UniProtKB-KW"/>
</dbReference>
<dbReference type="SMART" id="SM00382">
    <property type="entry name" value="AAA"/>
    <property type="match status" value="2"/>
</dbReference>
<keyword evidence="1" id="KW-0547">Nucleotide-binding</keyword>
<dbReference type="GO" id="GO:0016887">
    <property type="term" value="F:ATP hydrolysis activity"/>
    <property type="evidence" value="ECO:0007669"/>
    <property type="project" value="InterPro"/>
</dbReference>
<keyword evidence="4" id="KW-0472">Membrane</keyword>
<dbReference type="SMART" id="SM01086">
    <property type="entry name" value="ClpB_D2-small"/>
    <property type="match status" value="1"/>
</dbReference>
<dbReference type="Proteomes" id="UP000179283">
    <property type="component" value="Unassembled WGS sequence"/>
</dbReference>
<keyword evidence="4" id="KW-0812">Transmembrane</keyword>
<dbReference type="InterPro" id="IPR050130">
    <property type="entry name" value="ClpA_ClpB"/>
</dbReference>
<evidence type="ECO:0000256" key="2">
    <source>
        <dbReference type="ARBA" id="ARBA00022840"/>
    </source>
</evidence>
<keyword evidence="3" id="KW-0143">Chaperone</keyword>
<dbReference type="PANTHER" id="PTHR11638">
    <property type="entry name" value="ATP-DEPENDENT CLP PROTEASE"/>
    <property type="match status" value="1"/>
</dbReference>
<dbReference type="InterPro" id="IPR025662">
    <property type="entry name" value="Sigma_54_int_dom_ATP-bd_1"/>
</dbReference>
<feature type="domain" description="AAA+ ATPase" evidence="5">
    <location>
        <begin position="536"/>
        <end position="706"/>
    </location>
</feature>
<evidence type="ECO:0000259" key="5">
    <source>
        <dbReference type="SMART" id="SM00382"/>
    </source>
</evidence>
<keyword evidence="4" id="KW-1133">Transmembrane helix</keyword>
<feature type="transmembrane region" description="Helical" evidence="4">
    <location>
        <begin position="57"/>
        <end position="78"/>
    </location>
</feature>
<reference evidence="7 8" key="1">
    <citation type="journal article" date="2016" name="Nat. Commun.">
        <title>Thousands of microbial genomes shed light on interconnected biogeochemical processes in an aquifer system.</title>
        <authorList>
            <person name="Anantharaman K."/>
            <person name="Brown C.T."/>
            <person name="Hug L.A."/>
            <person name="Sharon I."/>
            <person name="Castelle C.J."/>
            <person name="Probst A.J."/>
            <person name="Thomas B.C."/>
            <person name="Singh A."/>
            <person name="Wilkins M.J."/>
            <person name="Karaoz U."/>
            <person name="Brodie E.L."/>
            <person name="Williams K.H."/>
            <person name="Hubbard S.S."/>
            <person name="Banfield J.F."/>
        </authorList>
    </citation>
    <scope>NUCLEOTIDE SEQUENCE [LARGE SCALE GENOMIC DNA]</scope>
</reference>
<dbReference type="PANTHER" id="PTHR11638:SF18">
    <property type="entry name" value="HEAT SHOCK PROTEIN 104"/>
    <property type="match status" value="1"/>
</dbReference>
<dbReference type="Gene3D" id="1.10.8.60">
    <property type="match status" value="2"/>
</dbReference>
<organism evidence="7 8">
    <name type="scientific">Candidatus Zambryskibacteria bacterium RIFCSPLOWO2_01_FULL_43_17</name>
    <dbReference type="NCBI Taxonomy" id="1802760"/>
    <lineage>
        <taxon>Bacteria</taxon>
        <taxon>Candidatus Zambryskiibacteriota</taxon>
    </lineage>
</organism>
<protein>
    <recommendedName>
        <fullName evidence="9">Sigma-54 factor interaction domain-containing protein</fullName>
    </recommendedName>
</protein>
<dbReference type="AlphaFoldDB" id="A0A1G2U484"/>
<name>A0A1G2U484_9BACT</name>
<comment type="caution">
    <text evidence="7">The sequence shown here is derived from an EMBL/GenBank/DDBJ whole genome shotgun (WGS) entry which is preliminary data.</text>
</comment>
<dbReference type="PROSITE" id="PS00675">
    <property type="entry name" value="SIGMA54_INTERACT_1"/>
    <property type="match status" value="1"/>
</dbReference>
<dbReference type="InterPro" id="IPR019489">
    <property type="entry name" value="Clp_ATPase_C"/>
</dbReference>
<feature type="domain" description="AAA+ ATPase" evidence="5">
    <location>
        <begin position="261"/>
        <end position="400"/>
    </location>
</feature>
<dbReference type="SUPFAM" id="SSF52540">
    <property type="entry name" value="P-loop containing nucleoside triphosphate hydrolases"/>
    <property type="match status" value="2"/>
</dbReference>